<feature type="domain" description="Gamma-butyrobetaine hydroxylase-like N-terminal" evidence="3">
    <location>
        <begin position="13"/>
        <end position="93"/>
    </location>
</feature>
<gene>
    <name evidence="4" type="ORF">Ark11_0141</name>
</gene>
<evidence type="ECO:0000313" key="5">
    <source>
        <dbReference type="Proteomes" id="UP000198651"/>
    </source>
</evidence>
<dbReference type="RefSeq" id="WP_092486463.1">
    <property type="nucleotide sequence ID" value="NZ_FLSL01000087.1"/>
</dbReference>
<evidence type="ECO:0000256" key="2">
    <source>
        <dbReference type="ARBA" id="ARBA00023004"/>
    </source>
</evidence>
<dbReference type="AlphaFoldDB" id="A0A0S4M4C1"/>
<dbReference type="PANTHER" id="PTHR35303:SF5">
    <property type="entry name" value="OS02G0197800 PROTEIN"/>
    <property type="match status" value="1"/>
</dbReference>
<evidence type="ECO:0000313" key="4">
    <source>
        <dbReference type="EMBL" id="CUT17000.1"/>
    </source>
</evidence>
<name>A0A0S4M4C1_9BURK</name>
<protein>
    <submittedName>
        <fullName evidence="4">Putative DUF971 protein</fullName>
    </submittedName>
</protein>
<dbReference type="PANTHER" id="PTHR35303">
    <property type="entry name" value="OS02G0197800 PROTEIN"/>
    <property type="match status" value="1"/>
</dbReference>
<dbReference type="InterPro" id="IPR010376">
    <property type="entry name" value="GBBH-like_N"/>
</dbReference>
<dbReference type="GO" id="GO:0046872">
    <property type="term" value="F:metal ion binding"/>
    <property type="evidence" value="ECO:0007669"/>
    <property type="project" value="UniProtKB-KW"/>
</dbReference>
<keyword evidence="5" id="KW-1185">Reference proteome</keyword>
<proteinExistence type="predicted"/>
<dbReference type="Proteomes" id="UP000198651">
    <property type="component" value="Chromosome I"/>
</dbReference>
<dbReference type="Pfam" id="PF06155">
    <property type="entry name" value="GBBH-like_N"/>
    <property type="match status" value="1"/>
</dbReference>
<sequence length="118" mass="13629">MTNRSESPQKIVVDQTKKEVEFNYSNGNYRLSFEFLRTHAPSADVKNPVTGKFNFTANKKDIGITNAESVGNYAVRFFFSDGHNSGIFSWEYIKWLIKNHDELWQAYQKIANNNQTPS</sequence>
<dbReference type="EMBL" id="LN906597">
    <property type="protein sequence ID" value="CUT17000.1"/>
    <property type="molecule type" value="Genomic_DNA"/>
</dbReference>
<organism evidence="4 5">
    <name type="scientific">Candidatus Ichthyocystis hellenicum</name>
    <dbReference type="NCBI Taxonomy" id="1561003"/>
    <lineage>
        <taxon>Bacteria</taxon>
        <taxon>Pseudomonadati</taxon>
        <taxon>Pseudomonadota</taxon>
        <taxon>Betaproteobacteria</taxon>
        <taxon>Burkholderiales</taxon>
        <taxon>Candidatus Ichthyocystis</taxon>
    </lineage>
</organism>
<keyword evidence="1" id="KW-0479">Metal-binding</keyword>
<dbReference type="Gene3D" id="3.30.2020.30">
    <property type="match status" value="1"/>
</dbReference>
<evidence type="ECO:0000259" key="3">
    <source>
        <dbReference type="Pfam" id="PF06155"/>
    </source>
</evidence>
<reference evidence="5" key="1">
    <citation type="submission" date="2015-11" db="EMBL/GenBank/DDBJ databases">
        <authorList>
            <person name="Seth-Smith H.M.B."/>
        </authorList>
    </citation>
    <scope>NUCLEOTIDE SEQUENCE [LARGE SCALE GENOMIC DNA]</scope>
    <source>
        <strain evidence="5">2013Ark11</strain>
    </source>
</reference>
<accession>A0A0S4M4C1</accession>
<dbReference type="InterPro" id="IPR038492">
    <property type="entry name" value="GBBH-like_N_sf"/>
</dbReference>
<keyword evidence="2" id="KW-0408">Iron</keyword>
<dbReference type="OrthoDB" id="9794178at2"/>
<evidence type="ECO:0000256" key="1">
    <source>
        <dbReference type="ARBA" id="ARBA00022723"/>
    </source>
</evidence>